<comment type="caution">
    <text evidence="2">The sequence shown here is derived from an EMBL/GenBank/DDBJ whole genome shotgun (WGS) entry which is preliminary data.</text>
</comment>
<feature type="region of interest" description="Disordered" evidence="1">
    <location>
        <begin position="80"/>
        <end position="105"/>
    </location>
</feature>
<name>A0A4C1SGM6_EUMVA</name>
<organism evidence="2 3">
    <name type="scientific">Eumeta variegata</name>
    <name type="common">Bagworm moth</name>
    <name type="synonym">Eumeta japonica</name>
    <dbReference type="NCBI Taxonomy" id="151549"/>
    <lineage>
        <taxon>Eukaryota</taxon>
        <taxon>Metazoa</taxon>
        <taxon>Ecdysozoa</taxon>
        <taxon>Arthropoda</taxon>
        <taxon>Hexapoda</taxon>
        <taxon>Insecta</taxon>
        <taxon>Pterygota</taxon>
        <taxon>Neoptera</taxon>
        <taxon>Endopterygota</taxon>
        <taxon>Lepidoptera</taxon>
        <taxon>Glossata</taxon>
        <taxon>Ditrysia</taxon>
        <taxon>Tineoidea</taxon>
        <taxon>Psychidae</taxon>
        <taxon>Oiketicinae</taxon>
        <taxon>Eumeta</taxon>
    </lineage>
</organism>
<keyword evidence="3" id="KW-1185">Reference proteome</keyword>
<evidence type="ECO:0000313" key="3">
    <source>
        <dbReference type="Proteomes" id="UP000299102"/>
    </source>
</evidence>
<dbReference type="EMBL" id="BGZK01000005">
    <property type="protein sequence ID" value="GBP00517.1"/>
    <property type="molecule type" value="Genomic_DNA"/>
</dbReference>
<sequence>MGDVSYNLKVNIRSGDPLPPLSSHSLFINPSSSRYLTREAGSTLITPLRLRVSMGGDPVSFDLNPTHITTPPLSFVELSNGPRPLQESNPRPAASMRAVRGHGPRPAVDPAAALSIVCMGNGEKGFLAPFI</sequence>
<proteinExistence type="predicted"/>
<dbReference type="AlphaFoldDB" id="A0A4C1SGM6"/>
<accession>A0A4C1SGM6</accession>
<evidence type="ECO:0000313" key="2">
    <source>
        <dbReference type="EMBL" id="GBP00517.1"/>
    </source>
</evidence>
<reference evidence="2 3" key="1">
    <citation type="journal article" date="2019" name="Commun. Biol.">
        <title>The bagworm genome reveals a unique fibroin gene that provides high tensile strength.</title>
        <authorList>
            <person name="Kono N."/>
            <person name="Nakamura H."/>
            <person name="Ohtoshi R."/>
            <person name="Tomita M."/>
            <person name="Numata K."/>
            <person name="Arakawa K."/>
        </authorList>
    </citation>
    <scope>NUCLEOTIDE SEQUENCE [LARGE SCALE GENOMIC DNA]</scope>
</reference>
<dbReference type="Proteomes" id="UP000299102">
    <property type="component" value="Unassembled WGS sequence"/>
</dbReference>
<protein>
    <submittedName>
        <fullName evidence="2">Uncharacterized protein</fullName>
    </submittedName>
</protein>
<gene>
    <name evidence="2" type="ORF">EVAR_1035_1</name>
</gene>
<evidence type="ECO:0000256" key="1">
    <source>
        <dbReference type="SAM" id="MobiDB-lite"/>
    </source>
</evidence>